<dbReference type="RefSeq" id="WP_203851758.1">
    <property type="nucleotide sequence ID" value="NZ_BAAAVW010000014.1"/>
</dbReference>
<evidence type="ECO:0000256" key="1">
    <source>
        <dbReference type="SAM" id="MobiDB-lite"/>
    </source>
</evidence>
<feature type="transmembrane region" description="Helical" evidence="2">
    <location>
        <begin position="151"/>
        <end position="169"/>
    </location>
</feature>
<name>A0A919PVL8_9ACTN</name>
<accession>A0A919PVL8</accession>
<evidence type="ECO:0008006" key="5">
    <source>
        <dbReference type="Google" id="ProtNLM"/>
    </source>
</evidence>
<dbReference type="NCBIfam" id="TIGR04222">
    <property type="entry name" value="near_uncomplex"/>
    <property type="match status" value="1"/>
</dbReference>
<keyword evidence="2" id="KW-0472">Membrane</keyword>
<gene>
    <name evidence="3" type="ORF">Dsi01nite_081470</name>
</gene>
<evidence type="ECO:0000313" key="4">
    <source>
        <dbReference type="Proteomes" id="UP000660611"/>
    </source>
</evidence>
<protein>
    <recommendedName>
        <fullName evidence="5">TIGR04222 domain-containing membrane protein</fullName>
    </recommendedName>
</protein>
<evidence type="ECO:0000313" key="3">
    <source>
        <dbReference type="EMBL" id="GIG50106.1"/>
    </source>
</evidence>
<feature type="transmembrane region" description="Helical" evidence="2">
    <location>
        <begin position="17"/>
        <end position="36"/>
    </location>
</feature>
<sequence>MGTLTGASNPLAVAGDAYVWISAGLACCTIGGLLWWRRHNSTRGPVFHDLNPLQVALLNGGSDQAVAASLAALRVAGAVRVVDGSLRPDAIPHELASPLDLAVHDAVGRGHSPQSLSADPQVRRVVGDAGRALVDSGLLLGARERRSVREATIPVFALAFLGLLVGAFAPHDGGTVLGCAAVTAVAGALFLRVDRLPARTRAFLTRAREEAAFLSPAAAPDWTAHGPEAAGLAVAMFGLDHLRRIDPELHALCTRWHGKPVEYGTTHPTRSGSDADESMYSGGPTGPIFWSETGGARDTWWGGTWGDSGSGHGGGWDGGGGGGGDGGGGGG</sequence>
<feature type="compositionally biased region" description="Gly residues" evidence="1">
    <location>
        <begin position="303"/>
        <end position="331"/>
    </location>
</feature>
<comment type="caution">
    <text evidence="3">The sequence shown here is derived from an EMBL/GenBank/DDBJ whole genome shotgun (WGS) entry which is preliminary data.</text>
</comment>
<dbReference type="AlphaFoldDB" id="A0A919PVL8"/>
<feature type="transmembrane region" description="Helical" evidence="2">
    <location>
        <begin position="175"/>
        <end position="193"/>
    </location>
</feature>
<reference evidence="3" key="1">
    <citation type="submission" date="2021-01" db="EMBL/GenBank/DDBJ databases">
        <title>Whole genome shotgun sequence of Dactylosporangium siamense NBRC 106093.</title>
        <authorList>
            <person name="Komaki H."/>
            <person name="Tamura T."/>
        </authorList>
    </citation>
    <scope>NUCLEOTIDE SEQUENCE</scope>
    <source>
        <strain evidence="3">NBRC 106093</strain>
    </source>
</reference>
<keyword evidence="2" id="KW-1133">Transmembrane helix</keyword>
<dbReference type="InterPro" id="IPR026467">
    <property type="entry name" value="Ser/Gly_Cys_C_dom"/>
</dbReference>
<dbReference type="EMBL" id="BONQ01000128">
    <property type="protein sequence ID" value="GIG50106.1"/>
    <property type="molecule type" value="Genomic_DNA"/>
</dbReference>
<keyword evidence="2" id="KW-0812">Transmembrane</keyword>
<dbReference type="Proteomes" id="UP000660611">
    <property type="component" value="Unassembled WGS sequence"/>
</dbReference>
<keyword evidence="4" id="KW-1185">Reference proteome</keyword>
<feature type="region of interest" description="Disordered" evidence="1">
    <location>
        <begin position="262"/>
        <end position="331"/>
    </location>
</feature>
<organism evidence="3 4">
    <name type="scientific">Dactylosporangium siamense</name>
    <dbReference type="NCBI Taxonomy" id="685454"/>
    <lineage>
        <taxon>Bacteria</taxon>
        <taxon>Bacillati</taxon>
        <taxon>Actinomycetota</taxon>
        <taxon>Actinomycetes</taxon>
        <taxon>Micromonosporales</taxon>
        <taxon>Micromonosporaceae</taxon>
        <taxon>Dactylosporangium</taxon>
    </lineage>
</organism>
<evidence type="ECO:0000256" key="2">
    <source>
        <dbReference type="SAM" id="Phobius"/>
    </source>
</evidence>
<proteinExistence type="predicted"/>